<dbReference type="VEuPathDB" id="FungiDB:H310_13244"/>
<organism evidence="6">
    <name type="scientific">Aphanomyces invadans</name>
    <dbReference type="NCBI Taxonomy" id="157072"/>
    <lineage>
        <taxon>Eukaryota</taxon>
        <taxon>Sar</taxon>
        <taxon>Stramenopiles</taxon>
        <taxon>Oomycota</taxon>
        <taxon>Saprolegniomycetes</taxon>
        <taxon>Saprolegniales</taxon>
        <taxon>Verrucalvaceae</taxon>
        <taxon>Aphanomyces</taxon>
    </lineage>
</organism>
<dbReference type="Pfam" id="PF13649">
    <property type="entry name" value="Methyltransf_25"/>
    <property type="match status" value="1"/>
</dbReference>
<dbReference type="InterPro" id="IPR029063">
    <property type="entry name" value="SAM-dependent_MTases_sf"/>
</dbReference>
<dbReference type="GO" id="GO:0032259">
    <property type="term" value="P:methylation"/>
    <property type="evidence" value="ECO:0007669"/>
    <property type="project" value="UniProtKB-KW"/>
</dbReference>
<name>A0A024TEX0_9STRA</name>
<evidence type="ECO:0000313" key="6">
    <source>
        <dbReference type="EMBL" id="ETV92588.1"/>
    </source>
</evidence>
<dbReference type="GO" id="GO:0005739">
    <property type="term" value="C:mitochondrion"/>
    <property type="evidence" value="ECO:0007669"/>
    <property type="project" value="TreeGrafter"/>
</dbReference>
<protein>
    <recommendedName>
        <fullName evidence="5">Methyltransferase domain-containing protein</fullName>
    </recommendedName>
</protein>
<reference evidence="6" key="1">
    <citation type="submission" date="2013-12" db="EMBL/GenBank/DDBJ databases">
        <title>The Genome Sequence of Aphanomyces invadans NJM9701.</title>
        <authorList>
            <consortium name="The Broad Institute Genomics Platform"/>
            <person name="Russ C."/>
            <person name="Tyler B."/>
            <person name="van West P."/>
            <person name="Dieguez-Uribeondo J."/>
            <person name="Young S.K."/>
            <person name="Zeng Q."/>
            <person name="Gargeya S."/>
            <person name="Fitzgerald M."/>
            <person name="Abouelleil A."/>
            <person name="Alvarado L."/>
            <person name="Chapman S.B."/>
            <person name="Gainer-Dewar J."/>
            <person name="Goldberg J."/>
            <person name="Griggs A."/>
            <person name="Gujja S."/>
            <person name="Hansen M."/>
            <person name="Howarth C."/>
            <person name="Imamovic A."/>
            <person name="Ireland A."/>
            <person name="Larimer J."/>
            <person name="McCowan C."/>
            <person name="Murphy C."/>
            <person name="Pearson M."/>
            <person name="Poon T.W."/>
            <person name="Priest M."/>
            <person name="Roberts A."/>
            <person name="Saif S."/>
            <person name="Shea T."/>
            <person name="Sykes S."/>
            <person name="Wortman J."/>
            <person name="Nusbaum C."/>
            <person name="Birren B."/>
        </authorList>
    </citation>
    <scope>NUCLEOTIDE SEQUENCE [LARGE SCALE GENOMIC DNA]</scope>
    <source>
        <strain evidence="6">NJM9701</strain>
    </source>
</reference>
<dbReference type="Gene3D" id="3.40.50.150">
    <property type="entry name" value="Vaccinia Virus protein VP39"/>
    <property type="match status" value="1"/>
</dbReference>
<feature type="domain" description="Methyltransferase" evidence="5">
    <location>
        <begin position="31"/>
        <end position="102"/>
    </location>
</feature>
<dbReference type="GO" id="GO:0016279">
    <property type="term" value="F:protein-lysine N-methyltransferase activity"/>
    <property type="evidence" value="ECO:0007669"/>
    <property type="project" value="InterPro"/>
</dbReference>
<dbReference type="InterPro" id="IPR026170">
    <property type="entry name" value="FAM173A/B"/>
</dbReference>
<evidence type="ECO:0000256" key="1">
    <source>
        <dbReference type="ARBA" id="ARBA00010633"/>
    </source>
</evidence>
<comment type="similarity">
    <text evidence="1">Belongs to the ANT/ATPSC lysine N-methyltransferase family.</text>
</comment>
<evidence type="ECO:0000256" key="2">
    <source>
        <dbReference type="ARBA" id="ARBA00022603"/>
    </source>
</evidence>
<dbReference type="GO" id="GO:1905706">
    <property type="term" value="P:regulation of mitochondrial ATP synthesis coupled proton transport"/>
    <property type="evidence" value="ECO:0007669"/>
    <property type="project" value="TreeGrafter"/>
</dbReference>
<dbReference type="OrthoDB" id="66144at2759"/>
<dbReference type="CDD" id="cd02440">
    <property type="entry name" value="AdoMet_MTases"/>
    <property type="match status" value="1"/>
</dbReference>
<dbReference type="PANTHER" id="PTHR13610">
    <property type="entry name" value="METHYLTRANSFERASE DOMAIN-CONTAINING PROTEIN"/>
    <property type="match status" value="1"/>
</dbReference>
<evidence type="ECO:0000256" key="3">
    <source>
        <dbReference type="ARBA" id="ARBA00022679"/>
    </source>
</evidence>
<accession>A0A024TEX0</accession>
<dbReference type="eggNOG" id="ENOG502S9CR">
    <property type="taxonomic scope" value="Eukaryota"/>
</dbReference>
<keyword evidence="4" id="KW-0949">S-adenosyl-L-methionine</keyword>
<dbReference type="AlphaFoldDB" id="A0A024TEX0"/>
<evidence type="ECO:0000259" key="5">
    <source>
        <dbReference type="Pfam" id="PF13649"/>
    </source>
</evidence>
<evidence type="ECO:0000256" key="4">
    <source>
        <dbReference type="ARBA" id="ARBA00022691"/>
    </source>
</evidence>
<keyword evidence="2" id="KW-0489">Methyltransferase</keyword>
<dbReference type="EMBL" id="KI913999">
    <property type="protein sequence ID" value="ETV92588.1"/>
    <property type="molecule type" value="Genomic_DNA"/>
</dbReference>
<gene>
    <name evidence="6" type="ORF">H310_13244</name>
</gene>
<dbReference type="InterPro" id="IPR041698">
    <property type="entry name" value="Methyltransf_25"/>
</dbReference>
<dbReference type="SUPFAM" id="SSF53335">
    <property type="entry name" value="S-adenosyl-L-methionine-dependent methyltransferases"/>
    <property type="match status" value="1"/>
</dbReference>
<sequence length="167" mass="18578">MLAPRKKLHSTPLGVIQQAFALAQVNSSDVVCDVGCGDGRVLLYAASTLHVARCVGMEIDPDRVRQIEAEAKRLRVDGIVTIRCGNALEMEVDDDVTVIFLFLIERGLRHVFRQLLESTSPVRHKELRILTHFCHMDDDAGGTRADAAFPIYFYKLPPLVPSSSKFT</sequence>
<dbReference type="PANTHER" id="PTHR13610:SF11">
    <property type="entry name" value="METHYLTRANSFERASE DOMAIN-CONTAINING PROTEIN"/>
    <property type="match status" value="1"/>
</dbReference>
<dbReference type="RefSeq" id="XP_008878895.1">
    <property type="nucleotide sequence ID" value="XM_008880673.1"/>
</dbReference>
<dbReference type="GeneID" id="20090294"/>
<keyword evidence="3" id="KW-0808">Transferase</keyword>
<proteinExistence type="inferred from homology"/>
<dbReference type="STRING" id="157072.A0A024TEX0"/>